<reference evidence="2" key="1">
    <citation type="submission" date="2017-11" db="EMBL/GenBank/DDBJ databases">
        <authorList>
            <person name="Zhu W."/>
        </authorList>
    </citation>
    <scope>NUCLEOTIDE SEQUENCE [LARGE SCALE GENOMIC DNA]</scope>
    <source>
        <strain evidence="2">CAU 1051</strain>
    </source>
</reference>
<organism evidence="1 2">
    <name type="scientific">Oceanobacillus chungangensis</name>
    <dbReference type="NCBI Taxonomy" id="1229152"/>
    <lineage>
        <taxon>Bacteria</taxon>
        <taxon>Bacillati</taxon>
        <taxon>Bacillota</taxon>
        <taxon>Bacilli</taxon>
        <taxon>Bacillales</taxon>
        <taxon>Bacillaceae</taxon>
        <taxon>Oceanobacillus</taxon>
    </lineage>
</organism>
<dbReference type="Pfam" id="PF10012">
    <property type="entry name" value="DUF2255"/>
    <property type="match status" value="1"/>
</dbReference>
<dbReference type="OrthoDB" id="162563at2"/>
<keyword evidence="2" id="KW-1185">Reference proteome</keyword>
<evidence type="ECO:0000313" key="1">
    <source>
        <dbReference type="EMBL" id="RDW18840.1"/>
    </source>
</evidence>
<protein>
    <submittedName>
        <fullName evidence="1">Uncharacterized protein</fullName>
    </submittedName>
</protein>
<name>A0A3D8PRT1_9BACI</name>
<dbReference type="InterPro" id="IPR016888">
    <property type="entry name" value="UCP028498"/>
</dbReference>
<dbReference type="Proteomes" id="UP000256520">
    <property type="component" value="Unassembled WGS sequence"/>
</dbReference>
<evidence type="ECO:0000313" key="2">
    <source>
        <dbReference type="Proteomes" id="UP000256520"/>
    </source>
</evidence>
<dbReference type="AlphaFoldDB" id="A0A3D8PRT1"/>
<accession>A0A3D8PRT1</accession>
<dbReference type="EMBL" id="PIOD01000008">
    <property type="protein sequence ID" value="RDW18840.1"/>
    <property type="molecule type" value="Genomic_DNA"/>
</dbReference>
<sequence>MLFRLLVSLCDLWKSNNRAGKIKLAGEEYNVTFQLIDNDPALTAKIDEANTERYSNSIYFSPMLGKGPVSATAKILPRNE</sequence>
<proteinExistence type="predicted"/>
<gene>
    <name evidence="1" type="ORF">CWR45_08415</name>
</gene>
<comment type="caution">
    <text evidence="1">The sequence shown here is derived from an EMBL/GenBank/DDBJ whole genome shotgun (WGS) entry which is preliminary data.</text>
</comment>